<gene>
    <name evidence="4" type="ORF">CICLE_v10020060mg</name>
</gene>
<dbReference type="InParanoid" id="V4U0N6"/>
<accession>V4U0N6</accession>
<dbReference type="PANTHER" id="PTHR24128:SF24">
    <property type="entry name" value="ANKYRIN REPEAT PROTEIN"/>
    <property type="match status" value="1"/>
</dbReference>
<name>V4U0N6_CITCL</name>
<evidence type="ECO:0000313" key="5">
    <source>
        <dbReference type="Proteomes" id="UP000030687"/>
    </source>
</evidence>
<reference evidence="4 5" key="1">
    <citation type="submission" date="2013-10" db="EMBL/GenBank/DDBJ databases">
        <authorList>
            <consortium name="International Citrus Genome Consortium"/>
            <person name="Jenkins J."/>
            <person name="Schmutz J."/>
            <person name="Prochnik S."/>
            <person name="Rokhsar D."/>
            <person name="Gmitter F."/>
            <person name="Ollitrault P."/>
            <person name="Machado M."/>
            <person name="Talon M."/>
            <person name="Wincker P."/>
            <person name="Jaillon O."/>
            <person name="Morgante M."/>
        </authorList>
    </citation>
    <scope>NUCLEOTIDE SEQUENCE</scope>
    <source>
        <strain evidence="5">cv. Clemenules</strain>
    </source>
</reference>
<dbReference type="FunCoup" id="V4U0N6">
    <property type="interactions" value="100"/>
</dbReference>
<keyword evidence="1" id="KW-0040">ANK repeat</keyword>
<dbReference type="Pfam" id="PF13606">
    <property type="entry name" value="Ank_3"/>
    <property type="match status" value="1"/>
</dbReference>
<dbReference type="Gramene" id="ESR55691">
    <property type="protein sequence ID" value="ESR55691"/>
    <property type="gene ID" value="CICLE_v10020060mg"/>
</dbReference>
<evidence type="ECO:0000259" key="3">
    <source>
        <dbReference type="Pfam" id="PF13962"/>
    </source>
</evidence>
<feature type="domain" description="PGG" evidence="3">
    <location>
        <begin position="253"/>
        <end position="294"/>
    </location>
</feature>
<protein>
    <recommendedName>
        <fullName evidence="3">PGG domain-containing protein</fullName>
    </recommendedName>
</protein>
<feature type="transmembrane region" description="Helical" evidence="2">
    <location>
        <begin position="257"/>
        <end position="275"/>
    </location>
</feature>
<dbReference type="EMBL" id="KI536661">
    <property type="protein sequence ID" value="ESR55691.1"/>
    <property type="molecule type" value="Genomic_DNA"/>
</dbReference>
<dbReference type="PROSITE" id="PS50088">
    <property type="entry name" value="ANK_REPEAT"/>
    <property type="match status" value="1"/>
</dbReference>
<organism evidence="4 5">
    <name type="scientific">Citrus clementina</name>
    <name type="common">Clementine</name>
    <name type="synonym">Citrus deliciosa x Citrus sinensis</name>
    <dbReference type="NCBI Taxonomy" id="85681"/>
    <lineage>
        <taxon>Eukaryota</taxon>
        <taxon>Viridiplantae</taxon>
        <taxon>Streptophyta</taxon>
        <taxon>Embryophyta</taxon>
        <taxon>Tracheophyta</taxon>
        <taxon>Spermatophyta</taxon>
        <taxon>Magnoliopsida</taxon>
        <taxon>eudicotyledons</taxon>
        <taxon>Gunneridae</taxon>
        <taxon>Pentapetalae</taxon>
        <taxon>rosids</taxon>
        <taxon>malvids</taxon>
        <taxon>Sapindales</taxon>
        <taxon>Rutaceae</taxon>
        <taxon>Aurantioideae</taxon>
        <taxon>Citrus</taxon>
    </lineage>
</organism>
<dbReference type="eggNOG" id="KOG0504">
    <property type="taxonomic scope" value="Eukaryota"/>
</dbReference>
<sequence length="462" mass="51897">MAFSYYVHLKNCLMSFRSNDQRLNEAAKTGNVDALYELIWEDAYLLDQIDQVPFVDTPLHIAASMGHVNFALEIMRLKPSFARKQNQYGFSPLHLALQKQNQYVLDHEHLKEKKQTQMVRRLIDVDRNLVRVQGREGVTPLHYVAEKGNVDLLCKLLEACPESITELVRLLVKRARDQINARNLENKTPMDMVEEHLRGKPEFKEVTRMVRKAGGRQGSSLPDGDIAGYLKQGLTWRRKVLLFFYRSSQRITDENRSALLVVAVLIATATFQAALTPADDLQGNKPTGTGNSVASFGSQSASTSTSASAWAYVTPSGIANATAFSRSNGTSSSIPRSDKILFAAGQLYGDAISDMISTLYAFSNITAFCISMLVINYHLPYGSAATLVYPLVICFCLLVVGRTPLSLLASFLMLIVFRIFLFVQLDFSKIRFRRSFWITQVLGSVFKHYGSFRNKMMKEAEK</sequence>
<keyword evidence="2" id="KW-0472">Membrane</keyword>
<feature type="transmembrane region" description="Helical" evidence="2">
    <location>
        <begin position="355"/>
        <end position="375"/>
    </location>
</feature>
<dbReference type="STRING" id="85681.V4U0N6"/>
<dbReference type="InterPro" id="IPR026961">
    <property type="entry name" value="PGG_dom"/>
</dbReference>
<keyword evidence="2" id="KW-1133">Transmembrane helix</keyword>
<dbReference type="PROSITE" id="PS50297">
    <property type="entry name" value="ANK_REP_REGION"/>
    <property type="match status" value="1"/>
</dbReference>
<dbReference type="AlphaFoldDB" id="V4U0N6"/>
<feature type="transmembrane region" description="Helical" evidence="2">
    <location>
        <begin position="382"/>
        <end position="401"/>
    </location>
</feature>
<dbReference type="InterPro" id="IPR036770">
    <property type="entry name" value="Ankyrin_rpt-contain_sf"/>
</dbReference>
<dbReference type="Pfam" id="PF13962">
    <property type="entry name" value="PGG"/>
    <property type="match status" value="1"/>
</dbReference>
<dbReference type="Gene3D" id="1.25.40.20">
    <property type="entry name" value="Ankyrin repeat-containing domain"/>
    <property type="match status" value="1"/>
</dbReference>
<dbReference type="InterPro" id="IPR002110">
    <property type="entry name" value="Ankyrin_rpt"/>
</dbReference>
<evidence type="ECO:0000313" key="4">
    <source>
        <dbReference type="EMBL" id="ESR55691.1"/>
    </source>
</evidence>
<keyword evidence="2" id="KW-0812">Transmembrane</keyword>
<evidence type="ECO:0000256" key="1">
    <source>
        <dbReference type="PROSITE-ProRule" id="PRU00023"/>
    </source>
</evidence>
<dbReference type="PANTHER" id="PTHR24128">
    <property type="entry name" value="HOMEOBOX PROTEIN WARIAI"/>
    <property type="match status" value="1"/>
</dbReference>
<dbReference type="SMART" id="SM00248">
    <property type="entry name" value="ANK"/>
    <property type="match status" value="3"/>
</dbReference>
<proteinExistence type="predicted"/>
<feature type="repeat" description="ANK" evidence="1">
    <location>
        <begin position="136"/>
        <end position="158"/>
    </location>
</feature>
<dbReference type="Pfam" id="PF12796">
    <property type="entry name" value="Ank_2"/>
    <property type="match status" value="1"/>
</dbReference>
<evidence type="ECO:0000256" key="2">
    <source>
        <dbReference type="SAM" id="Phobius"/>
    </source>
</evidence>
<dbReference type="SUPFAM" id="SSF48403">
    <property type="entry name" value="Ankyrin repeat"/>
    <property type="match status" value="1"/>
</dbReference>
<feature type="transmembrane region" description="Helical" evidence="2">
    <location>
        <begin position="407"/>
        <end position="425"/>
    </location>
</feature>
<dbReference type="Proteomes" id="UP000030687">
    <property type="component" value="Unassembled WGS sequence"/>
</dbReference>
<dbReference type="KEGG" id="cic:CICLE_v10020060mg"/>
<keyword evidence="5" id="KW-1185">Reference proteome</keyword>